<evidence type="ECO:0000256" key="3">
    <source>
        <dbReference type="ARBA" id="ARBA00005498"/>
    </source>
</evidence>
<keyword evidence="15" id="KW-1185">Reference proteome</keyword>
<keyword evidence="8 12" id="KW-0175">Coiled coil</keyword>
<evidence type="ECO:0000256" key="10">
    <source>
        <dbReference type="ARBA" id="ARBA00023306"/>
    </source>
</evidence>
<evidence type="ECO:0000256" key="8">
    <source>
        <dbReference type="ARBA" id="ARBA00023054"/>
    </source>
</evidence>
<dbReference type="GO" id="GO:0045132">
    <property type="term" value="P:meiotic chromosome segregation"/>
    <property type="evidence" value="ECO:0007669"/>
    <property type="project" value="TreeGrafter"/>
</dbReference>
<organism evidence="14 15">
    <name type="scientific">Lachancea meyersii CBS 8951</name>
    <dbReference type="NCBI Taxonomy" id="1266667"/>
    <lineage>
        <taxon>Eukaryota</taxon>
        <taxon>Fungi</taxon>
        <taxon>Dikarya</taxon>
        <taxon>Ascomycota</taxon>
        <taxon>Saccharomycotina</taxon>
        <taxon>Saccharomycetes</taxon>
        <taxon>Saccharomycetales</taxon>
        <taxon>Saccharomycetaceae</taxon>
        <taxon>Lachancea</taxon>
    </lineage>
</organism>
<protein>
    <submittedName>
        <fullName evidence="14">LAME_0F05666g1_1</fullName>
    </submittedName>
</protein>
<name>A0A1G4JSZ8_9SACH</name>
<keyword evidence="4" id="KW-0158">Chromosome</keyword>
<evidence type="ECO:0000313" key="15">
    <source>
        <dbReference type="Proteomes" id="UP000191144"/>
    </source>
</evidence>
<evidence type="ECO:0000256" key="12">
    <source>
        <dbReference type="SAM" id="Coils"/>
    </source>
</evidence>
<evidence type="ECO:0000256" key="11">
    <source>
        <dbReference type="ARBA" id="ARBA00023328"/>
    </source>
</evidence>
<evidence type="ECO:0000259" key="13">
    <source>
        <dbReference type="Pfam" id="PF03800"/>
    </source>
</evidence>
<keyword evidence="7" id="KW-0995">Kinetochore</keyword>
<evidence type="ECO:0000256" key="1">
    <source>
        <dbReference type="ARBA" id="ARBA00004123"/>
    </source>
</evidence>
<evidence type="ECO:0000256" key="4">
    <source>
        <dbReference type="ARBA" id="ARBA00022454"/>
    </source>
</evidence>
<evidence type="ECO:0000256" key="6">
    <source>
        <dbReference type="ARBA" id="ARBA00022776"/>
    </source>
</evidence>
<dbReference type="GO" id="GO:0051301">
    <property type="term" value="P:cell division"/>
    <property type="evidence" value="ECO:0007669"/>
    <property type="project" value="UniProtKB-KW"/>
</dbReference>
<dbReference type="GO" id="GO:0005634">
    <property type="term" value="C:nucleus"/>
    <property type="evidence" value="ECO:0007669"/>
    <property type="project" value="UniProtKB-SubCell"/>
</dbReference>
<evidence type="ECO:0000313" key="14">
    <source>
        <dbReference type="EMBL" id="SCU93981.1"/>
    </source>
</evidence>
<feature type="coiled-coil region" evidence="12">
    <location>
        <begin position="396"/>
        <end position="423"/>
    </location>
</feature>
<feature type="coiled-coil region" evidence="12">
    <location>
        <begin position="248"/>
        <end position="282"/>
    </location>
</feature>
<dbReference type="GO" id="GO:0051383">
    <property type="term" value="P:kinetochore organization"/>
    <property type="evidence" value="ECO:0007669"/>
    <property type="project" value="TreeGrafter"/>
</dbReference>
<dbReference type="PANTHER" id="PTHR21650">
    <property type="entry name" value="MEMBRALIN/KINETOCHORE PROTEIN NUF2"/>
    <property type="match status" value="1"/>
</dbReference>
<comment type="similarity">
    <text evidence="3">Belongs to the NUF2 family.</text>
</comment>
<reference evidence="15" key="1">
    <citation type="submission" date="2016-03" db="EMBL/GenBank/DDBJ databases">
        <authorList>
            <person name="Devillers Hugo."/>
        </authorList>
    </citation>
    <scope>NUCLEOTIDE SEQUENCE [LARGE SCALE GENOMIC DNA]</scope>
</reference>
<dbReference type="OrthoDB" id="8194677at2759"/>
<gene>
    <name evidence="14" type="ORF">LAME_0F05666G</name>
</gene>
<keyword evidence="6" id="KW-0498">Mitosis</keyword>
<sequence>MNKDVFPLLDLQELVVCLQSCDFALANEENISRPSSKYVVTLYKQIIDSFSGISPDVLIDTGESLLESSDDRLDVDPVYRDTLQMLTLNKICFKFFQDIGVPDFNMMDLYKPDSQRTQRFLSAVVNYARFREERMLDCDQFMSQTETLLGQLRQKLDDHNYLQQQVQKYREISDLADGETVSSLENNNRNLENQLKKLTHVQETFSIDYNNYKSNKRKLLTELESLGFELIELELQRDKLQRYSETDVGTLQASIKELSKALDEQSERLAELQNKHHNLSKAMTIFQGVTSELYELLRIISTDLQKSHIQQVGILDLKKQLLNSRTKLEHLLTSGITVKLTNLQAQLENRKRSIRELENSTRVEQQENSAELQKLQTQFSQEILPEIQKIDEHVEKELYGNVIKTLERDMQHLKDDFKKESDAIELEYSLLATHINNYMNSMLQRIE</sequence>
<dbReference type="GO" id="GO:0007052">
    <property type="term" value="P:mitotic spindle organization"/>
    <property type="evidence" value="ECO:0007669"/>
    <property type="project" value="TreeGrafter"/>
</dbReference>
<dbReference type="AlphaFoldDB" id="A0A1G4JSZ8"/>
<dbReference type="PANTHER" id="PTHR21650:SF2">
    <property type="entry name" value="KINETOCHORE PROTEIN NUF2"/>
    <property type="match status" value="1"/>
</dbReference>
<evidence type="ECO:0000256" key="7">
    <source>
        <dbReference type="ARBA" id="ARBA00022838"/>
    </source>
</evidence>
<proteinExistence type="inferred from homology"/>
<dbReference type="Pfam" id="PF03800">
    <property type="entry name" value="Nuf2"/>
    <property type="match status" value="1"/>
</dbReference>
<evidence type="ECO:0000256" key="2">
    <source>
        <dbReference type="ARBA" id="ARBA00004629"/>
    </source>
</evidence>
<keyword evidence="10" id="KW-0131">Cell cycle</keyword>
<dbReference type="EMBL" id="LT598477">
    <property type="protein sequence ID" value="SCU93981.1"/>
    <property type="molecule type" value="Genomic_DNA"/>
</dbReference>
<dbReference type="GO" id="GO:0031262">
    <property type="term" value="C:Ndc80 complex"/>
    <property type="evidence" value="ECO:0007669"/>
    <property type="project" value="InterPro"/>
</dbReference>
<feature type="domain" description="Kinetochore protein Nuf2 N-terminal" evidence="13">
    <location>
        <begin position="4"/>
        <end position="146"/>
    </location>
</feature>
<keyword evidence="9" id="KW-0539">Nucleus</keyword>
<dbReference type="GO" id="GO:0044877">
    <property type="term" value="F:protein-containing complex binding"/>
    <property type="evidence" value="ECO:0007669"/>
    <property type="project" value="TreeGrafter"/>
</dbReference>
<keyword evidence="11" id="KW-0137">Centromere</keyword>
<accession>A0A1G4JSZ8</accession>
<dbReference type="InterPro" id="IPR038275">
    <property type="entry name" value="Nuf2_N_sf"/>
</dbReference>
<dbReference type="Proteomes" id="UP000191144">
    <property type="component" value="Chromosome F"/>
</dbReference>
<comment type="subcellular location">
    <subcellularLocation>
        <location evidence="2">Chromosome</location>
        <location evidence="2">Centromere</location>
        <location evidence="2">Kinetochore</location>
    </subcellularLocation>
    <subcellularLocation>
        <location evidence="1">Nucleus</location>
    </subcellularLocation>
</comment>
<evidence type="ECO:0000256" key="9">
    <source>
        <dbReference type="ARBA" id="ARBA00023242"/>
    </source>
</evidence>
<evidence type="ECO:0000256" key="5">
    <source>
        <dbReference type="ARBA" id="ARBA00022618"/>
    </source>
</evidence>
<keyword evidence="5" id="KW-0132">Cell division</keyword>
<dbReference type="Gene3D" id="1.10.418.60">
    <property type="entry name" value="Ncd80 complex, Nuf2 subunit"/>
    <property type="match status" value="1"/>
</dbReference>
<dbReference type="InterPro" id="IPR005549">
    <property type="entry name" value="Kinetochore_Nuf2_N"/>
</dbReference>
<dbReference type="GO" id="GO:0051315">
    <property type="term" value="P:attachment of mitotic spindle microtubules to kinetochore"/>
    <property type="evidence" value="ECO:0007669"/>
    <property type="project" value="TreeGrafter"/>
</dbReference>